<feature type="signal peptide" evidence="1">
    <location>
        <begin position="1"/>
        <end position="17"/>
    </location>
</feature>
<name>A0A378WJC9_9NEIS</name>
<gene>
    <name evidence="2" type="ORF">NCTC12229_01090</name>
</gene>
<evidence type="ECO:0008006" key="4">
    <source>
        <dbReference type="Google" id="ProtNLM"/>
    </source>
</evidence>
<evidence type="ECO:0000256" key="1">
    <source>
        <dbReference type="SAM" id="SignalP"/>
    </source>
</evidence>
<evidence type="ECO:0000313" key="3">
    <source>
        <dbReference type="Proteomes" id="UP000254055"/>
    </source>
</evidence>
<organism evidence="2 3">
    <name type="scientific">Neisseria zoodegmatis</name>
    <dbReference type="NCBI Taxonomy" id="326523"/>
    <lineage>
        <taxon>Bacteria</taxon>
        <taxon>Pseudomonadati</taxon>
        <taxon>Pseudomonadota</taxon>
        <taxon>Betaproteobacteria</taxon>
        <taxon>Neisseriales</taxon>
        <taxon>Neisseriaceae</taxon>
        <taxon>Neisseria</taxon>
    </lineage>
</organism>
<proteinExistence type="predicted"/>
<dbReference type="PROSITE" id="PS51257">
    <property type="entry name" value="PROKAR_LIPOPROTEIN"/>
    <property type="match status" value="1"/>
</dbReference>
<dbReference type="AlphaFoldDB" id="A0A378WJC9"/>
<feature type="chain" id="PRO_5016938284" description="Lipoprotein" evidence="1">
    <location>
        <begin position="18"/>
        <end position="110"/>
    </location>
</feature>
<evidence type="ECO:0000313" key="2">
    <source>
        <dbReference type="EMBL" id="SUA36664.1"/>
    </source>
</evidence>
<sequence>MKTIALTALLTSTLSLTACLPITGGSHESRIQVYKHDGSRQCEAGISPADMQKELQGIRVYAAEKSELLDKAYPEVCGGETGSINVYTIDTEDRSEAEKRGFKVLQKQSK</sequence>
<dbReference type="EMBL" id="UGRS01000001">
    <property type="protein sequence ID" value="SUA36664.1"/>
    <property type="molecule type" value="Genomic_DNA"/>
</dbReference>
<protein>
    <recommendedName>
        <fullName evidence="4">Lipoprotein</fullName>
    </recommendedName>
</protein>
<dbReference type="RefSeq" id="WP_181792185.1">
    <property type="nucleotide sequence ID" value="NZ_UGRS01000001.1"/>
</dbReference>
<dbReference type="Proteomes" id="UP000254055">
    <property type="component" value="Unassembled WGS sequence"/>
</dbReference>
<accession>A0A378WJC9</accession>
<reference evidence="2 3" key="1">
    <citation type="submission" date="2018-06" db="EMBL/GenBank/DDBJ databases">
        <authorList>
            <consortium name="Pathogen Informatics"/>
            <person name="Doyle S."/>
        </authorList>
    </citation>
    <scope>NUCLEOTIDE SEQUENCE [LARGE SCALE GENOMIC DNA]</scope>
    <source>
        <strain evidence="2 3">NCTC12229</strain>
    </source>
</reference>
<keyword evidence="1" id="KW-0732">Signal</keyword>